<dbReference type="Pfam" id="PF01602">
    <property type="entry name" value="Adaptin_N"/>
    <property type="match status" value="1"/>
</dbReference>
<name>A0A438F2T1_VITVI</name>
<accession>A0A438F2T1</accession>
<evidence type="ECO:0000256" key="1">
    <source>
        <dbReference type="ARBA" id="ARBA00004308"/>
    </source>
</evidence>
<dbReference type="GO" id="GO:0006886">
    <property type="term" value="P:intracellular protein transport"/>
    <property type="evidence" value="ECO:0007669"/>
    <property type="project" value="InterPro"/>
</dbReference>
<dbReference type="SUPFAM" id="SSF49348">
    <property type="entry name" value="Clathrin adaptor appendage domain"/>
    <property type="match status" value="1"/>
</dbReference>
<proteinExistence type="predicted"/>
<dbReference type="SUPFAM" id="SSF55711">
    <property type="entry name" value="Subdomain of clathrin and coatomer appendage domain"/>
    <property type="match status" value="1"/>
</dbReference>
<evidence type="ECO:0000259" key="6">
    <source>
        <dbReference type="SMART" id="SM00809"/>
    </source>
</evidence>
<dbReference type="InterPro" id="IPR002553">
    <property type="entry name" value="Clathrin/coatomer_adapt-like_N"/>
</dbReference>
<dbReference type="Gene3D" id="1.25.10.10">
    <property type="entry name" value="Leucine-rich Repeat Variant"/>
    <property type="match status" value="1"/>
</dbReference>
<dbReference type="Proteomes" id="UP000288805">
    <property type="component" value="Unassembled WGS sequence"/>
</dbReference>
<dbReference type="InterPro" id="IPR012295">
    <property type="entry name" value="TBP_dom_sf"/>
</dbReference>
<dbReference type="InterPro" id="IPR009028">
    <property type="entry name" value="Coatomer/calthrin_app_sub_C"/>
</dbReference>
<dbReference type="InterPro" id="IPR016024">
    <property type="entry name" value="ARM-type_fold"/>
</dbReference>
<organism evidence="7 8">
    <name type="scientific">Vitis vinifera</name>
    <name type="common">Grape</name>
    <dbReference type="NCBI Taxonomy" id="29760"/>
    <lineage>
        <taxon>Eukaryota</taxon>
        <taxon>Viridiplantae</taxon>
        <taxon>Streptophyta</taxon>
        <taxon>Embryophyta</taxon>
        <taxon>Tracheophyta</taxon>
        <taxon>Spermatophyta</taxon>
        <taxon>Magnoliopsida</taxon>
        <taxon>eudicotyledons</taxon>
        <taxon>Gunneridae</taxon>
        <taxon>Pentapetalae</taxon>
        <taxon>rosids</taxon>
        <taxon>Vitales</taxon>
        <taxon>Vitaceae</taxon>
        <taxon>Viteae</taxon>
        <taxon>Vitis</taxon>
    </lineage>
</organism>
<evidence type="ECO:0000256" key="4">
    <source>
        <dbReference type="ARBA" id="ARBA00023136"/>
    </source>
</evidence>
<evidence type="ECO:0000313" key="8">
    <source>
        <dbReference type="Proteomes" id="UP000288805"/>
    </source>
</evidence>
<dbReference type="InterPro" id="IPR003164">
    <property type="entry name" value="Clathrin_a-adaptin_app_sub_C"/>
</dbReference>
<dbReference type="Gene3D" id="2.60.40.1230">
    <property type="match status" value="1"/>
</dbReference>
<dbReference type="PANTHER" id="PTHR22780">
    <property type="entry name" value="ADAPTIN, ALPHA/GAMMA/EPSILON"/>
    <property type="match status" value="1"/>
</dbReference>
<gene>
    <name evidence="7" type="primary">ALPHA-ADR_0</name>
    <name evidence="7" type="ORF">CK203_068369</name>
</gene>
<keyword evidence="4" id="KW-0472">Membrane</keyword>
<evidence type="ECO:0000256" key="2">
    <source>
        <dbReference type="ARBA" id="ARBA00022448"/>
    </source>
</evidence>
<comment type="subcellular location">
    <subcellularLocation>
        <location evidence="1">Endomembrane system</location>
    </subcellularLocation>
</comment>
<dbReference type="Gene3D" id="3.30.310.10">
    <property type="entry name" value="TATA-Binding Protein"/>
    <property type="match status" value="1"/>
</dbReference>
<dbReference type="GO" id="GO:0012505">
    <property type="term" value="C:endomembrane system"/>
    <property type="evidence" value="ECO:0007669"/>
    <property type="project" value="UniProtKB-SubCell"/>
</dbReference>
<dbReference type="GO" id="GO:0016192">
    <property type="term" value="P:vesicle-mediated transport"/>
    <property type="evidence" value="ECO:0007669"/>
    <property type="project" value="InterPro"/>
</dbReference>
<dbReference type="GO" id="GO:0030131">
    <property type="term" value="C:clathrin adaptor complex"/>
    <property type="evidence" value="ECO:0007669"/>
    <property type="project" value="InterPro"/>
</dbReference>
<evidence type="ECO:0000256" key="5">
    <source>
        <dbReference type="SAM" id="MobiDB-lite"/>
    </source>
</evidence>
<feature type="region of interest" description="Disordered" evidence="5">
    <location>
        <begin position="403"/>
        <end position="471"/>
    </location>
</feature>
<comment type="caution">
    <text evidence="7">The sequence shown here is derived from an EMBL/GenBank/DDBJ whole genome shotgun (WGS) entry which is preliminary data.</text>
</comment>
<dbReference type="Pfam" id="PF02296">
    <property type="entry name" value="Alpha_adaptin_C"/>
    <property type="match status" value="1"/>
</dbReference>
<feature type="compositionally biased region" description="Low complexity" evidence="5">
    <location>
        <begin position="429"/>
        <end position="443"/>
    </location>
</feature>
<feature type="domain" description="Clathrin adaptor alpha/beta/gamma-adaptin appendage Ig-like subdomain" evidence="6">
    <location>
        <begin position="562"/>
        <end position="671"/>
    </location>
</feature>
<keyword evidence="2" id="KW-0813">Transport</keyword>
<dbReference type="InterPro" id="IPR008152">
    <property type="entry name" value="Clathrin_a/b/g-adaptin_app_Ig"/>
</dbReference>
<dbReference type="EMBL" id="QGNW01001128">
    <property type="protein sequence ID" value="RVW54320.1"/>
    <property type="molecule type" value="Genomic_DNA"/>
</dbReference>
<dbReference type="SMART" id="SM00809">
    <property type="entry name" value="Alpha_adaptinC2"/>
    <property type="match status" value="1"/>
</dbReference>
<sequence length="776" mass="84693">MPSFSGPSTPELWVQDGSLELQGKIAKGTLVSKVRTKEVDPLRDADLGGVVEGEDFASLPRGFVELSNCLGILVLGFEKEINSLLRKLEAKKGCGVKASGGRQHSLSSSRLEKEIRRLKCSVNYNSVPSMVKGKGRGGAELVAGGGFQPLWELGVGGKVGFNLSLFFSCLPYGPYLYVDVILQLIDKAGDFVSDDIWFRVVQFVTNNEDLQPYAAAKAREYLDKPAIHETMVKVSAYLLGEYSHLLARRPGCSPKEIFGIIHEKLPTVSTSTVPILLSTYAKILMHTQPSDPELQNQIWAIFSKYESCIDVEIQQRAVEYFALSRKGAALMDILAEMPKFPERQSSLLKKAEDAEVDTAEQSAIKLRAQQQTSNALVVTDQRPANGTPYVGQLGLVMVPSSANADHNLENQGPAQENGTLSQVDPQSPSPSADLLGDLLGPLAIEGPPGAAAPTEQHVIPASEGDPNPADALALAPVDEQTNSVQMSSVLRLFGVKGFSNQTDCEKPVSVVSALASQMPCLRSLVHIPGLLIQTPKNCKMECEYLICLSFLQPIGNIAERFHALCLKDSGVLYEDPYIQIGIKAEWRAHHGRLVLFLGNKNTSSLASVQALILPPSHLKMELSLVPETIPPRAQVQCPLEVMNLRPSRDVAVLDFSYKFGTSSVNVKLRLPAVLNKFLHPISVTAEEFFPQWRSLSGPPLKLQEVVRGVRPMLLLEMANLFNSLRLMVCPGLDPNANNLVASTTFYSESTRAMLCLVRDIFPSLAYYLASYPDVCI</sequence>
<dbReference type="SUPFAM" id="SSF48371">
    <property type="entry name" value="ARM repeat"/>
    <property type="match status" value="1"/>
</dbReference>
<dbReference type="InterPro" id="IPR013041">
    <property type="entry name" value="Clathrin_app_Ig-like_sf"/>
</dbReference>
<protein>
    <submittedName>
        <fullName evidence="7">AP-2 complex subunit alpha-1</fullName>
    </submittedName>
</protein>
<dbReference type="Pfam" id="PF02883">
    <property type="entry name" value="Alpha_adaptinC2"/>
    <property type="match status" value="1"/>
</dbReference>
<dbReference type="AlphaFoldDB" id="A0A438F2T1"/>
<keyword evidence="3" id="KW-0653">Protein transport</keyword>
<evidence type="ECO:0000313" key="7">
    <source>
        <dbReference type="EMBL" id="RVW54320.1"/>
    </source>
</evidence>
<reference evidence="7 8" key="1">
    <citation type="journal article" date="2018" name="PLoS Genet.">
        <title>Population sequencing reveals clonal diversity and ancestral inbreeding in the grapevine cultivar Chardonnay.</title>
        <authorList>
            <person name="Roach M.J."/>
            <person name="Johnson D.L."/>
            <person name="Bohlmann J."/>
            <person name="van Vuuren H.J."/>
            <person name="Jones S.J."/>
            <person name="Pretorius I.S."/>
            <person name="Schmidt S.A."/>
            <person name="Borneman A.R."/>
        </authorList>
    </citation>
    <scope>NUCLEOTIDE SEQUENCE [LARGE SCALE GENOMIC DNA]</scope>
    <source>
        <strain evidence="8">cv. Chardonnay</strain>
        <tissue evidence="7">Leaf</tissue>
    </source>
</reference>
<evidence type="ECO:0000256" key="3">
    <source>
        <dbReference type="ARBA" id="ARBA00022927"/>
    </source>
</evidence>
<dbReference type="InterPro" id="IPR011989">
    <property type="entry name" value="ARM-like"/>
</dbReference>
<feature type="compositionally biased region" description="Polar residues" evidence="5">
    <location>
        <begin position="403"/>
        <end position="426"/>
    </location>
</feature>
<dbReference type="InterPro" id="IPR050840">
    <property type="entry name" value="Adaptor_Complx_Large_Subunit"/>
</dbReference>